<keyword evidence="4" id="KW-1185">Reference proteome</keyword>
<comment type="caution">
    <text evidence="3">The sequence shown here is derived from an EMBL/GenBank/DDBJ whole genome shotgun (WGS) entry which is preliminary data.</text>
</comment>
<reference evidence="3" key="2">
    <citation type="submission" date="2020-02" db="EMBL/GenBank/DDBJ databases">
        <title>Identification and distribution of gene clusters putatively required for synthesis of sphingolipid metabolism inhibitors in phylogenetically diverse species of the filamentous fungus Fusarium.</title>
        <authorList>
            <person name="Kim H.-S."/>
            <person name="Busman M."/>
            <person name="Brown D.W."/>
            <person name="Divon H."/>
            <person name="Uhlig S."/>
            <person name="Proctor R.H."/>
        </authorList>
    </citation>
    <scope>NUCLEOTIDE SEQUENCE</scope>
    <source>
        <strain evidence="3">NRRL 25174</strain>
    </source>
</reference>
<dbReference type="EMBL" id="PVQB02000198">
    <property type="protein sequence ID" value="KAF4341268.1"/>
    <property type="molecule type" value="Genomic_DNA"/>
</dbReference>
<dbReference type="InterPro" id="IPR022742">
    <property type="entry name" value="Hydrolase_4"/>
</dbReference>
<dbReference type="GO" id="GO:0004806">
    <property type="term" value="F:triacylglycerol lipase activity"/>
    <property type="evidence" value="ECO:0007669"/>
    <property type="project" value="InterPro"/>
</dbReference>
<dbReference type="InterPro" id="IPR005152">
    <property type="entry name" value="Lipase_secreted"/>
</dbReference>
<dbReference type="InterPro" id="IPR029058">
    <property type="entry name" value="AB_hydrolase_fold"/>
</dbReference>
<organism evidence="3 4">
    <name type="scientific">Fusarium beomiforme</name>
    <dbReference type="NCBI Taxonomy" id="44412"/>
    <lineage>
        <taxon>Eukaryota</taxon>
        <taxon>Fungi</taxon>
        <taxon>Dikarya</taxon>
        <taxon>Ascomycota</taxon>
        <taxon>Pezizomycotina</taxon>
        <taxon>Sordariomycetes</taxon>
        <taxon>Hypocreomycetidae</taxon>
        <taxon>Hypocreales</taxon>
        <taxon>Nectriaceae</taxon>
        <taxon>Fusarium</taxon>
        <taxon>Fusarium burgessii species complex</taxon>
    </lineage>
</organism>
<dbReference type="OrthoDB" id="5382058at2759"/>
<dbReference type="PANTHER" id="PTHR34853:SF1">
    <property type="entry name" value="LIPASE 5"/>
    <property type="match status" value="1"/>
</dbReference>
<dbReference type="PANTHER" id="PTHR34853">
    <property type="match status" value="1"/>
</dbReference>
<sequence>MLAPSFQRAVALLLSVSASCTLAQDPFPDTTTCDKTCQARALNSSSWISEQQSDPTFSFYKTPSSFSSKLSPGVVLKTEDVTNLDDYVVPSGLTMSRIIYTTEDIHGKVIPASAYILWPYTPFSAAPGSTKTGLPMVAWAHGTTGTFKPCAPSSYRALQYHFQVPFALALQGIAVVAPDYAGLGLSELPNGDTIPHSWITAPAHANDVAFAVTAARSAFPDLLSPEGPFVAMGHSQGGGASWAFAERQAKKPLKGYKGTVSIAPVTRILDDYAYWTENSIASPGLLAQSAVVDSISKIYPNYNYTGFTSTGYDRWHNVIAKVEGCFPVLALATMDLAPSDIVKSGWYKDPTAKKWAERVAAGRKTFAGPLLVINGADDHVVRPEGIDAAVKDTCALVNKSGNEESLEHATFSGMDHFSAIQASQMKWMGWIKSRLSGEALSNKGCSSELVEGLRTNDTVHTLGPNFFLSYFDMAESWKYSL</sequence>
<dbReference type="Gene3D" id="3.40.50.1820">
    <property type="entry name" value="alpha/beta hydrolase"/>
    <property type="match status" value="2"/>
</dbReference>
<dbReference type="Pfam" id="PF12146">
    <property type="entry name" value="Hydrolase_4"/>
    <property type="match status" value="1"/>
</dbReference>
<keyword evidence="1" id="KW-0732">Signal</keyword>
<evidence type="ECO:0000259" key="2">
    <source>
        <dbReference type="Pfam" id="PF12146"/>
    </source>
</evidence>
<proteinExistence type="predicted"/>
<feature type="chain" id="PRO_5040126322" evidence="1">
    <location>
        <begin position="24"/>
        <end position="481"/>
    </location>
</feature>
<dbReference type="Proteomes" id="UP000730481">
    <property type="component" value="Unassembled WGS sequence"/>
</dbReference>
<accession>A0A9P5AM76</accession>
<name>A0A9P5AM76_9HYPO</name>
<dbReference type="GO" id="GO:0016042">
    <property type="term" value="P:lipid catabolic process"/>
    <property type="evidence" value="ECO:0007669"/>
    <property type="project" value="InterPro"/>
</dbReference>
<dbReference type="SUPFAM" id="SSF53474">
    <property type="entry name" value="alpha/beta-Hydrolases"/>
    <property type="match status" value="1"/>
</dbReference>
<feature type="signal peptide" evidence="1">
    <location>
        <begin position="1"/>
        <end position="23"/>
    </location>
</feature>
<evidence type="ECO:0000313" key="4">
    <source>
        <dbReference type="Proteomes" id="UP000730481"/>
    </source>
</evidence>
<evidence type="ECO:0000313" key="3">
    <source>
        <dbReference type="EMBL" id="KAF4341268.1"/>
    </source>
</evidence>
<evidence type="ECO:0000256" key="1">
    <source>
        <dbReference type="SAM" id="SignalP"/>
    </source>
</evidence>
<reference evidence="3" key="1">
    <citation type="journal article" date="2017" name="Mycologia">
        <title>Fusarium algeriense, sp. nov., a novel toxigenic crown rot pathogen of durum wheat from Algeria is nested in the Fusarium burgessii species complex.</title>
        <authorList>
            <person name="Laraba I."/>
            <person name="Keddad A."/>
            <person name="Boureghda H."/>
            <person name="Abdallah N."/>
            <person name="Vaughan M.M."/>
            <person name="Proctor R.H."/>
            <person name="Busman M."/>
            <person name="O'Donnell K."/>
        </authorList>
    </citation>
    <scope>NUCLEOTIDE SEQUENCE</scope>
    <source>
        <strain evidence="3">NRRL 25174</strain>
    </source>
</reference>
<gene>
    <name evidence="3" type="ORF">FBEOM_4741</name>
</gene>
<protein>
    <submittedName>
        <fullName evidence="3">Secretory lipase</fullName>
    </submittedName>
</protein>
<dbReference type="AlphaFoldDB" id="A0A9P5AM76"/>
<feature type="domain" description="Serine aminopeptidase S33" evidence="2">
    <location>
        <begin position="167"/>
        <end position="391"/>
    </location>
</feature>